<dbReference type="AlphaFoldDB" id="A0A1F7L260"/>
<comment type="caution">
    <text evidence="1">The sequence shown here is derived from an EMBL/GenBank/DDBJ whole genome shotgun (WGS) entry which is preliminary data.</text>
</comment>
<accession>A0A1F7L260</accession>
<proteinExistence type="predicted"/>
<evidence type="ECO:0000313" key="2">
    <source>
        <dbReference type="Proteomes" id="UP000177050"/>
    </source>
</evidence>
<reference evidence="1 2" key="1">
    <citation type="journal article" date="2016" name="Nat. Commun.">
        <title>Thousands of microbial genomes shed light on interconnected biogeochemical processes in an aquifer system.</title>
        <authorList>
            <person name="Anantharaman K."/>
            <person name="Brown C.T."/>
            <person name="Hug L.A."/>
            <person name="Sharon I."/>
            <person name="Castelle C.J."/>
            <person name="Probst A.J."/>
            <person name="Thomas B.C."/>
            <person name="Singh A."/>
            <person name="Wilkins M.J."/>
            <person name="Karaoz U."/>
            <person name="Brodie E.L."/>
            <person name="Williams K.H."/>
            <person name="Hubbard S.S."/>
            <person name="Banfield J.F."/>
        </authorList>
    </citation>
    <scope>NUCLEOTIDE SEQUENCE [LARGE SCALE GENOMIC DNA]</scope>
</reference>
<gene>
    <name evidence="1" type="ORF">A3K52_05610</name>
</gene>
<organism evidence="1 2">
    <name type="scientific">Candidatus Roizmanbacteria bacterium RIFOXYD1_FULL_38_12</name>
    <dbReference type="NCBI Taxonomy" id="1802093"/>
    <lineage>
        <taxon>Bacteria</taxon>
        <taxon>Candidatus Roizmaniibacteriota</taxon>
    </lineage>
</organism>
<name>A0A1F7L260_9BACT</name>
<evidence type="ECO:0000313" key="1">
    <source>
        <dbReference type="EMBL" id="OGK74213.1"/>
    </source>
</evidence>
<dbReference type="EMBL" id="MGBR01000001">
    <property type="protein sequence ID" value="OGK74213.1"/>
    <property type="molecule type" value="Genomic_DNA"/>
</dbReference>
<dbReference type="Proteomes" id="UP000177050">
    <property type="component" value="Unassembled WGS sequence"/>
</dbReference>
<sequence>MVSQKEFTKYIQKAEIGDMGGDIVGCVLTSEMINPLFRDKLKPFFDSLSQDITGYASKTHSEMLPKEAFELEDTFFAGNSAIFFAADEQNEVIPVGHASCVPLYATDNLRVYEFGGWYVKDEYRHHRLNGMTIGETVGLSAIEQTQLNCQHDEVQPVIIATVKRQNSLKGLQHLGFIVDSFHKRPYTTALTCSCATSSEHFGCNACLHRRGPENGEKHSIGMGGIGYEFVPITIPNGTDVKKIPCSLLVHESSAIDTFEERMMESFEGGQYEGVITNTIMRQMGNQLQKDGNIV</sequence>
<protein>
    <submittedName>
        <fullName evidence="1">Uncharacterized protein</fullName>
    </submittedName>
</protein>